<dbReference type="Gene3D" id="1.10.10.60">
    <property type="entry name" value="Homeodomain-like"/>
    <property type="match status" value="1"/>
</dbReference>
<dbReference type="PROSITE" id="PS50977">
    <property type="entry name" value="HTH_TETR_2"/>
    <property type="match status" value="1"/>
</dbReference>
<dbReference type="InterPro" id="IPR001647">
    <property type="entry name" value="HTH_TetR"/>
</dbReference>
<dbReference type="EMBL" id="SOML01000001">
    <property type="protein sequence ID" value="TFD98568.1"/>
    <property type="molecule type" value="Genomic_DNA"/>
</dbReference>
<evidence type="ECO:0000313" key="4">
    <source>
        <dbReference type="EMBL" id="TFD98568.1"/>
    </source>
</evidence>
<comment type="caution">
    <text evidence="4">The sequence shown here is derived from an EMBL/GenBank/DDBJ whole genome shotgun (WGS) entry which is preliminary data.</text>
</comment>
<dbReference type="PANTHER" id="PTHR43479:SF11">
    <property type="entry name" value="ACREF_ENVCD OPERON REPRESSOR-RELATED"/>
    <property type="match status" value="1"/>
</dbReference>
<sequence>MAITKTRNMLIDVARQLFAKLGVENTTMNDIAVASHKGRRTLYTYFNNKNEVYKAVVETELDNMVKALQDVAAKDLPADEKLMLFFYTRLDAVKKVVARNGNLRADFFRDIWRVQNVRKTFDRKETQILKEILQKGVDEGSLSMPDVDFTAEILHNALRGLEVPYIRGLINPIDSDNKRRYLNISHLIFEGIKKKKD</sequence>
<evidence type="ECO:0000256" key="1">
    <source>
        <dbReference type="ARBA" id="ARBA00023125"/>
    </source>
</evidence>
<organism evidence="4 5">
    <name type="scientific">Dysgonomonas capnocytophagoides</name>
    <dbReference type="NCBI Taxonomy" id="45254"/>
    <lineage>
        <taxon>Bacteria</taxon>
        <taxon>Pseudomonadati</taxon>
        <taxon>Bacteroidota</taxon>
        <taxon>Bacteroidia</taxon>
        <taxon>Bacteroidales</taxon>
        <taxon>Dysgonomonadaceae</taxon>
        <taxon>Dysgonomonas</taxon>
    </lineage>
</organism>
<dbReference type="InterPro" id="IPR009057">
    <property type="entry name" value="Homeodomain-like_sf"/>
</dbReference>
<dbReference type="Gene3D" id="1.10.357.10">
    <property type="entry name" value="Tetracycline Repressor, domain 2"/>
    <property type="match status" value="1"/>
</dbReference>
<keyword evidence="1 2" id="KW-0238">DNA-binding</keyword>
<dbReference type="SUPFAM" id="SSF46689">
    <property type="entry name" value="Homeodomain-like"/>
    <property type="match status" value="1"/>
</dbReference>
<dbReference type="PANTHER" id="PTHR43479">
    <property type="entry name" value="ACREF/ENVCD OPERON REPRESSOR-RELATED"/>
    <property type="match status" value="1"/>
</dbReference>
<dbReference type="AlphaFoldDB" id="A0A4Y8L923"/>
<evidence type="ECO:0000256" key="2">
    <source>
        <dbReference type="PROSITE-ProRule" id="PRU00335"/>
    </source>
</evidence>
<evidence type="ECO:0000259" key="3">
    <source>
        <dbReference type="PROSITE" id="PS50977"/>
    </source>
</evidence>
<reference evidence="4 5" key="1">
    <citation type="submission" date="2019-03" db="EMBL/GenBank/DDBJ databases">
        <title>San Antonio Military Medical Center submission to MRSN (WRAIR), pending publication.</title>
        <authorList>
            <person name="Blyth D.M."/>
            <person name="Mccarthy S.L."/>
            <person name="Schall S.E."/>
            <person name="Stam J.A."/>
            <person name="Ong A.C."/>
            <person name="Mcgann P.T."/>
        </authorList>
    </citation>
    <scope>NUCLEOTIDE SEQUENCE [LARGE SCALE GENOMIC DNA]</scope>
    <source>
        <strain evidence="4 5">MRSN571793</strain>
    </source>
</reference>
<evidence type="ECO:0000313" key="5">
    <source>
        <dbReference type="Proteomes" id="UP000297861"/>
    </source>
</evidence>
<accession>A0A4Y8L923</accession>
<proteinExistence type="predicted"/>
<dbReference type="InterPro" id="IPR050624">
    <property type="entry name" value="HTH-type_Tx_Regulator"/>
</dbReference>
<dbReference type="Proteomes" id="UP000297861">
    <property type="component" value="Unassembled WGS sequence"/>
</dbReference>
<feature type="DNA-binding region" description="H-T-H motif" evidence="2">
    <location>
        <begin position="27"/>
        <end position="46"/>
    </location>
</feature>
<dbReference type="GO" id="GO:0003677">
    <property type="term" value="F:DNA binding"/>
    <property type="evidence" value="ECO:0007669"/>
    <property type="project" value="UniProtKB-UniRule"/>
</dbReference>
<name>A0A4Y8L923_9BACT</name>
<protein>
    <submittedName>
        <fullName evidence="4">TetR family transcriptional regulator</fullName>
    </submittedName>
</protein>
<dbReference type="Pfam" id="PF00440">
    <property type="entry name" value="TetR_N"/>
    <property type="match status" value="1"/>
</dbReference>
<dbReference type="STRING" id="1121485.GCA_000426485_00832"/>
<dbReference type="OrthoDB" id="9789566at2"/>
<dbReference type="PRINTS" id="PR00455">
    <property type="entry name" value="HTHTETR"/>
</dbReference>
<gene>
    <name evidence="4" type="ORF">E2605_00355</name>
</gene>
<dbReference type="RefSeq" id="WP_026625062.1">
    <property type="nucleotide sequence ID" value="NZ_JAWZLG010000034.1"/>
</dbReference>
<keyword evidence="5" id="KW-1185">Reference proteome</keyword>
<feature type="domain" description="HTH tetR-type" evidence="3">
    <location>
        <begin position="4"/>
        <end position="64"/>
    </location>
</feature>